<reference evidence="4" key="1">
    <citation type="submission" date="2011-07" db="EMBL/GenBank/DDBJ databases">
        <title>Divergent evolution of antigenic variation in African trypanosomes.</title>
        <authorList>
            <person name="Jackson A.P."/>
            <person name="Berry A."/>
            <person name="Allison H.C."/>
            <person name="Burton P."/>
            <person name="Anderson J."/>
            <person name="Aslett M."/>
            <person name="Brown R."/>
            <person name="Corton N."/>
            <person name="Harris D."/>
            <person name="Hauser H."/>
            <person name="Gamble J."/>
            <person name="Gilderthorp R."/>
            <person name="McQuillan J."/>
            <person name="Quail M.A."/>
            <person name="Sanders M."/>
            <person name="Van Tonder A."/>
            <person name="Ginger M.L."/>
            <person name="Donelson J.E."/>
            <person name="Field M.C."/>
            <person name="Barry J.D."/>
            <person name="Berriman M."/>
            <person name="Hertz-Fowler C."/>
        </authorList>
    </citation>
    <scope>NUCLEOTIDE SEQUENCE [LARGE SCALE GENOMIC DNA]</scope>
    <source>
        <strain evidence="4">IL3000</strain>
    </source>
</reference>
<keyword evidence="2" id="KW-0812">Transmembrane</keyword>
<evidence type="ECO:0000313" key="4">
    <source>
        <dbReference type="Proteomes" id="UP000000702"/>
    </source>
</evidence>
<evidence type="ECO:0000256" key="1">
    <source>
        <dbReference type="SAM" id="MobiDB-lite"/>
    </source>
</evidence>
<proteinExistence type="predicted"/>
<dbReference type="EMBL" id="CAEQ01001333">
    <property type="protein sequence ID" value="CCD13937.1"/>
    <property type="molecule type" value="Genomic_DNA"/>
</dbReference>
<name>F9W9N3_TRYCI</name>
<organism evidence="3 4">
    <name type="scientific">Trypanosoma congolense (strain IL3000)</name>
    <dbReference type="NCBI Taxonomy" id="1068625"/>
    <lineage>
        <taxon>Eukaryota</taxon>
        <taxon>Discoba</taxon>
        <taxon>Euglenozoa</taxon>
        <taxon>Kinetoplastea</taxon>
        <taxon>Metakinetoplastina</taxon>
        <taxon>Trypanosomatida</taxon>
        <taxon>Trypanosomatidae</taxon>
        <taxon>Trypanosoma</taxon>
        <taxon>Nannomonas</taxon>
    </lineage>
</organism>
<dbReference type="VEuPathDB" id="TriTrypDB:TcIL3000_0_46220"/>
<gene>
    <name evidence="3" type="ORF">TCIL3000_0_46220</name>
</gene>
<keyword evidence="4" id="KW-1185">Reference proteome</keyword>
<feature type="transmembrane region" description="Helical" evidence="2">
    <location>
        <begin position="151"/>
        <end position="169"/>
    </location>
</feature>
<keyword evidence="2" id="KW-1133">Transmembrane helix</keyword>
<feature type="region of interest" description="Disordered" evidence="1">
    <location>
        <begin position="1"/>
        <end position="32"/>
    </location>
</feature>
<keyword evidence="2" id="KW-0472">Membrane</keyword>
<dbReference type="AlphaFoldDB" id="F9W9N3"/>
<feature type="compositionally biased region" description="Polar residues" evidence="1">
    <location>
        <begin position="1"/>
        <end position="10"/>
    </location>
</feature>
<evidence type="ECO:0000313" key="3">
    <source>
        <dbReference type="EMBL" id="CCD13937.1"/>
    </source>
</evidence>
<protein>
    <submittedName>
        <fullName evidence="3">WGS project CAEQ00000000 data, annotated contig 1882</fullName>
    </submittedName>
</protein>
<comment type="caution">
    <text evidence="3">The sequence shown here is derived from an EMBL/GenBank/DDBJ whole genome shotgun (WGS) entry which is preliminary data.</text>
</comment>
<evidence type="ECO:0000256" key="2">
    <source>
        <dbReference type="SAM" id="Phobius"/>
    </source>
</evidence>
<accession>F9W9N3</accession>
<dbReference type="Proteomes" id="UP000000702">
    <property type="component" value="Unassembled WGS sequence"/>
</dbReference>
<sequence>MVSSTETATQEVPPAEIPSQTPHSPPRGHRAMHLGGGWTGARLCGSFRAADVDLLCSPHPLCTLLLRLSALRAAYHSIFTPSSCTTLTGLGWVTLLSRTSRHPNILTLLVSFPLRHHHYQQLCCGPLACSAAERLWFAVRDSDFIHNCFSFLYFLIIQLAIFTTVLKLLSKLCSRGTIECIKEAALRWTNLIKCYVNLLTIGKILFSISVTPMPLINALYD</sequence>
<reference evidence="3 4" key="2">
    <citation type="journal article" date="2012" name="Proc. Natl. Acad. Sci. U.S.A.">
        <title>Antigenic diversity is generated by distinct evolutionary mechanisms in African trypanosome species.</title>
        <authorList>
            <person name="Jackson A.P."/>
            <person name="Berry A."/>
            <person name="Aslett M."/>
            <person name="Allison H.C."/>
            <person name="Burton P."/>
            <person name="Vavrova-Anderson J."/>
            <person name="Brown R."/>
            <person name="Browne H."/>
            <person name="Corton N."/>
            <person name="Hauser H."/>
            <person name="Gamble J."/>
            <person name="Gilderthorp R."/>
            <person name="Marcello L."/>
            <person name="McQuillan J."/>
            <person name="Otto T.D."/>
            <person name="Quail M.A."/>
            <person name="Sanders M.J."/>
            <person name="van Tonder A."/>
            <person name="Ginger M.L."/>
            <person name="Field M.C."/>
            <person name="Barry J.D."/>
            <person name="Hertz-Fowler C."/>
            <person name="Berriman M."/>
        </authorList>
    </citation>
    <scope>NUCLEOTIDE SEQUENCE [LARGE SCALE GENOMIC DNA]</scope>
    <source>
        <strain evidence="3 4">IL3000</strain>
    </source>
</reference>